<protein>
    <submittedName>
        <fullName evidence="2">Uncharacterized protein</fullName>
    </submittedName>
</protein>
<reference evidence="2 3" key="1">
    <citation type="journal article" date="2013" name="Chin. Sci. Bull.">
        <title>Genome survey uncovers the secrets of sex and lifestyle in caterpillar fungus.</title>
        <authorList>
            <person name="Hu X."/>
            <person name="Zhang Y."/>
            <person name="Xiao G."/>
            <person name="Zheng P."/>
            <person name="Xia Y."/>
            <person name="Zhang X."/>
            <person name="St Leger R.J."/>
            <person name="Liu X."/>
            <person name="Wang C."/>
        </authorList>
    </citation>
    <scope>NUCLEOTIDE SEQUENCE [LARGE SCALE GENOMIC DNA]</scope>
    <source>
        <strain evidence="3">Co18 / CGMCC 3.14243</strain>
        <tissue evidence="2">Fruit-body</tissue>
    </source>
</reference>
<evidence type="ECO:0000313" key="2">
    <source>
        <dbReference type="EMBL" id="EQL03725.1"/>
    </source>
</evidence>
<dbReference type="AlphaFoldDB" id="T5AE46"/>
<feature type="chain" id="PRO_5004605879" evidence="1">
    <location>
        <begin position="20"/>
        <end position="77"/>
    </location>
</feature>
<gene>
    <name evidence="2" type="ORF">OCS_00570</name>
</gene>
<organism evidence="2 3">
    <name type="scientific">Ophiocordyceps sinensis (strain Co18 / CGMCC 3.14243)</name>
    <name type="common">Yarsagumba caterpillar fungus</name>
    <name type="synonym">Hirsutella sinensis</name>
    <dbReference type="NCBI Taxonomy" id="911162"/>
    <lineage>
        <taxon>Eukaryota</taxon>
        <taxon>Fungi</taxon>
        <taxon>Dikarya</taxon>
        <taxon>Ascomycota</taxon>
        <taxon>Pezizomycotina</taxon>
        <taxon>Sordariomycetes</taxon>
        <taxon>Hypocreomycetidae</taxon>
        <taxon>Hypocreales</taxon>
        <taxon>Ophiocordycipitaceae</taxon>
        <taxon>Ophiocordyceps</taxon>
    </lineage>
</organism>
<accession>T5AE46</accession>
<proteinExistence type="predicted"/>
<name>T5AE46_OPHSC</name>
<evidence type="ECO:0000313" key="3">
    <source>
        <dbReference type="Proteomes" id="UP000019374"/>
    </source>
</evidence>
<dbReference type="HOGENOM" id="CLU_2638695_0_0_1"/>
<feature type="signal peptide" evidence="1">
    <location>
        <begin position="1"/>
        <end position="19"/>
    </location>
</feature>
<dbReference type="Proteomes" id="UP000019374">
    <property type="component" value="Unassembled WGS sequence"/>
</dbReference>
<keyword evidence="1" id="KW-0732">Signal</keyword>
<evidence type="ECO:0000256" key="1">
    <source>
        <dbReference type="SAM" id="SignalP"/>
    </source>
</evidence>
<dbReference type="EMBL" id="KE652196">
    <property type="protein sequence ID" value="EQL03725.1"/>
    <property type="molecule type" value="Genomic_DNA"/>
</dbReference>
<sequence length="77" mass="8954">MLLTRLVVAAIFTLGSVAALPTNNPDNGTGVEARDSQDHENNLVARHGCRENYYNHHQSRCCRYHHVHKSYYDCYYW</sequence>